<feature type="transmembrane region" description="Helical" evidence="2">
    <location>
        <begin position="225"/>
        <end position="253"/>
    </location>
</feature>
<dbReference type="Proteomes" id="UP000295388">
    <property type="component" value="Unassembled WGS sequence"/>
</dbReference>
<organism evidence="3 4">
    <name type="scientific">Kribbella caucasensis</name>
    <dbReference type="NCBI Taxonomy" id="2512215"/>
    <lineage>
        <taxon>Bacteria</taxon>
        <taxon>Bacillati</taxon>
        <taxon>Actinomycetota</taxon>
        <taxon>Actinomycetes</taxon>
        <taxon>Propionibacteriales</taxon>
        <taxon>Kribbellaceae</taxon>
        <taxon>Kribbella</taxon>
    </lineage>
</organism>
<feature type="transmembrane region" description="Helical" evidence="2">
    <location>
        <begin position="25"/>
        <end position="44"/>
    </location>
</feature>
<evidence type="ECO:0000256" key="2">
    <source>
        <dbReference type="SAM" id="Phobius"/>
    </source>
</evidence>
<proteinExistence type="predicted"/>
<evidence type="ECO:0000313" key="4">
    <source>
        <dbReference type="Proteomes" id="UP000295388"/>
    </source>
</evidence>
<dbReference type="AlphaFoldDB" id="A0A4R6KEB7"/>
<feature type="transmembrane region" description="Helical" evidence="2">
    <location>
        <begin position="127"/>
        <end position="147"/>
    </location>
</feature>
<sequence>MTTTASRPVSPSVPPPTRSTKHHRLVGLIAAFGIGTLVAVQSRVNGDLATRLGDGIAAALISFWSGLLILLVIAALSSRVRAALGRVWGTIRTPSGATRQPGEQGLLRWWQCAGGVAGAFMVATQSITVGVIGVAVFIVAGVAGQAVSSLVVDRLGFGPAGPQAYTPTRVVGAVIAVAAVVLAVSDRLNHPAGLLLAVLPALAGVGSAVQQAINGRVARTASPDAYGAVAAAVVNFLVGSAALTVVFLIDLVLRGAPHPLPTEPWLYVGGACGVAFISLAASVVRVVGVFVLGLGTIAGQLIGSLFVDLFLPATDQGVTWPVVTGTLLALLAVVVAALPNQRRLIRA</sequence>
<dbReference type="Pfam" id="PF04657">
    <property type="entry name" value="DMT_YdcZ"/>
    <property type="match status" value="2"/>
</dbReference>
<dbReference type="PANTHER" id="PTHR34821:SF2">
    <property type="entry name" value="INNER MEMBRANE PROTEIN YDCZ"/>
    <property type="match status" value="1"/>
</dbReference>
<protein>
    <submittedName>
        <fullName evidence="3">Transporter family-2 protein</fullName>
    </submittedName>
</protein>
<dbReference type="RefSeq" id="WP_133801025.1">
    <property type="nucleotide sequence ID" value="NZ_SNWQ01000007.1"/>
</dbReference>
<comment type="caution">
    <text evidence="3">The sequence shown here is derived from an EMBL/GenBank/DDBJ whole genome shotgun (WGS) entry which is preliminary data.</text>
</comment>
<keyword evidence="4" id="KW-1185">Reference proteome</keyword>
<accession>A0A4R6KEB7</accession>
<evidence type="ECO:0000313" key="3">
    <source>
        <dbReference type="EMBL" id="TDO48617.1"/>
    </source>
</evidence>
<reference evidence="3 4" key="1">
    <citation type="submission" date="2019-03" db="EMBL/GenBank/DDBJ databases">
        <title>Genomic Encyclopedia of Type Strains, Phase III (KMG-III): the genomes of soil and plant-associated and newly described type strains.</title>
        <authorList>
            <person name="Whitman W."/>
        </authorList>
    </citation>
    <scope>NUCLEOTIDE SEQUENCE [LARGE SCALE GENOMIC DNA]</scope>
    <source>
        <strain evidence="3 4">VKM Ac-2527</strain>
    </source>
</reference>
<name>A0A4R6KEB7_9ACTN</name>
<keyword evidence="2" id="KW-0812">Transmembrane</keyword>
<dbReference type="PANTHER" id="PTHR34821">
    <property type="entry name" value="INNER MEMBRANE PROTEIN YDCZ"/>
    <property type="match status" value="1"/>
</dbReference>
<feature type="transmembrane region" description="Helical" evidence="2">
    <location>
        <begin position="167"/>
        <end position="185"/>
    </location>
</feature>
<feature type="transmembrane region" description="Helical" evidence="2">
    <location>
        <begin position="318"/>
        <end position="338"/>
    </location>
</feature>
<evidence type="ECO:0000256" key="1">
    <source>
        <dbReference type="SAM" id="MobiDB-lite"/>
    </source>
</evidence>
<dbReference type="InterPro" id="IPR006750">
    <property type="entry name" value="YdcZ"/>
</dbReference>
<gene>
    <name evidence="3" type="ORF">EV643_107247</name>
</gene>
<dbReference type="OrthoDB" id="6463253at2"/>
<feature type="transmembrane region" description="Helical" evidence="2">
    <location>
        <begin position="56"/>
        <end position="76"/>
    </location>
</feature>
<feature type="region of interest" description="Disordered" evidence="1">
    <location>
        <begin position="1"/>
        <end position="20"/>
    </location>
</feature>
<keyword evidence="2" id="KW-1133">Transmembrane helix</keyword>
<feature type="compositionally biased region" description="Low complexity" evidence="1">
    <location>
        <begin position="1"/>
        <end position="10"/>
    </location>
</feature>
<dbReference type="GO" id="GO:0005886">
    <property type="term" value="C:plasma membrane"/>
    <property type="evidence" value="ECO:0007669"/>
    <property type="project" value="TreeGrafter"/>
</dbReference>
<dbReference type="EMBL" id="SNWQ01000007">
    <property type="protein sequence ID" value="TDO48617.1"/>
    <property type="molecule type" value="Genomic_DNA"/>
</dbReference>
<feature type="transmembrane region" description="Helical" evidence="2">
    <location>
        <begin position="265"/>
        <end position="298"/>
    </location>
</feature>
<keyword evidence="2" id="KW-0472">Membrane</keyword>